<proteinExistence type="predicted"/>
<evidence type="ECO:0000313" key="3">
    <source>
        <dbReference type="Proteomes" id="UP001212326"/>
    </source>
</evidence>
<keyword evidence="3" id="KW-1185">Reference proteome</keyword>
<gene>
    <name evidence="2" type="ORF">O1G22_43105</name>
</gene>
<feature type="chain" id="PRO_5047155453" evidence="1">
    <location>
        <begin position="25"/>
        <end position="64"/>
    </location>
</feature>
<geneLocation type="plasmid" evidence="2 3">
    <name>punmamed1</name>
</geneLocation>
<accession>A0ABY7PGL3</accession>
<dbReference type="EMBL" id="CP115301">
    <property type="protein sequence ID" value="WBO69547.1"/>
    <property type="molecule type" value="Genomic_DNA"/>
</dbReference>
<protein>
    <submittedName>
        <fullName evidence="2">Uncharacterized protein</fullName>
    </submittedName>
</protein>
<sequence length="64" mass="6213">MSKIVRAAVIAVLVIAPAFGAADAAPTALADGIGWDQTPTAAAAVGVPVTSAVTPPQTDGIGWD</sequence>
<feature type="signal peptide" evidence="1">
    <location>
        <begin position="1"/>
        <end position="24"/>
    </location>
</feature>
<evidence type="ECO:0000256" key="1">
    <source>
        <dbReference type="SAM" id="SignalP"/>
    </source>
</evidence>
<evidence type="ECO:0000313" key="2">
    <source>
        <dbReference type="EMBL" id="WBO69547.1"/>
    </source>
</evidence>
<dbReference type="Proteomes" id="UP001212326">
    <property type="component" value="Plasmid punmamed1"/>
</dbReference>
<name>A0ABY7PGL3_9ACTN</name>
<reference evidence="2 3" key="1">
    <citation type="submission" date="2022-12" db="EMBL/GenBank/DDBJ databases">
        <title>HUAS 2-6.</title>
        <authorList>
            <person name="Mo P."/>
        </authorList>
    </citation>
    <scope>NUCLEOTIDE SEQUENCE [LARGE SCALE GENOMIC DNA]</scope>
    <source>
        <strain evidence="2 3">HUAS 2-6</strain>
        <plasmid evidence="2 3">punmamed1</plasmid>
    </source>
</reference>
<organism evidence="2 3">
    <name type="scientific">Streptomyces camelliae</name>
    <dbReference type="NCBI Taxonomy" id="3004093"/>
    <lineage>
        <taxon>Bacteria</taxon>
        <taxon>Bacillati</taxon>
        <taxon>Actinomycetota</taxon>
        <taxon>Actinomycetes</taxon>
        <taxon>Kitasatosporales</taxon>
        <taxon>Streptomycetaceae</taxon>
        <taxon>Streptomyces</taxon>
    </lineage>
</organism>
<keyword evidence="1" id="KW-0732">Signal</keyword>
<dbReference type="RefSeq" id="WP_270086728.1">
    <property type="nucleotide sequence ID" value="NZ_CP115301.1"/>
</dbReference>
<keyword evidence="2" id="KW-0614">Plasmid</keyword>